<feature type="domain" description="Transcription factor Iwr1" evidence="3">
    <location>
        <begin position="277"/>
        <end position="345"/>
    </location>
</feature>
<accession>A0A2S4PUZ8</accession>
<dbReference type="PANTHER" id="PTHR28063">
    <property type="entry name" value="RNA POLYMERASE II NUCLEAR LOCALIZATION PROTEIN IWR1"/>
    <property type="match status" value="1"/>
</dbReference>
<protein>
    <recommendedName>
        <fullName evidence="3">Transcription factor Iwr1 domain-containing protein</fullName>
    </recommendedName>
</protein>
<dbReference type="Proteomes" id="UP000237438">
    <property type="component" value="Unassembled WGS sequence"/>
</dbReference>
<dbReference type="InterPro" id="IPR013883">
    <property type="entry name" value="TF_Iwr1_dom"/>
</dbReference>
<dbReference type="InterPro" id="IPR040150">
    <property type="entry name" value="Iwr1"/>
</dbReference>
<feature type="region of interest" description="Disordered" evidence="2">
    <location>
        <begin position="318"/>
        <end position="342"/>
    </location>
</feature>
<evidence type="ECO:0000313" key="5">
    <source>
        <dbReference type="Proteomes" id="UP000237438"/>
    </source>
</evidence>
<evidence type="ECO:0000313" key="4">
    <source>
        <dbReference type="EMBL" id="POS85824.1"/>
    </source>
</evidence>
<dbReference type="AlphaFoldDB" id="A0A2S4PUZ8"/>
<dbReference type="Pfam" id="PF08574">
    <property type="entry name" value="Iwr1"/>
    <property type="match status" value="1"/>
</dbReference>
<reference evidence="4 5" key="1">
    <citation type="submission" date="2017-10" db="EMBL/GenBank/DDBJ databases">
        <title>Development of genomic resources for the powdery mildew, Erysiphe pulchra.</title>
        <authorList>
            <person name="Wadl P.A."/>
            <person name="Mack B.M."/>
            <person name="Moore G."/>
            <person name="Beltz S.B."/>
        </authorList>
    </citation>
    <scope>NUCLEOTIDE SEQUENCE [LARGE SCALE GENOMIC DNA]</scope>
    <source>
        <strain evidence="4">Cflorida</strain>
    </source>
</reference>
<organism evidence="4 5">
    <name type="scientific">Erysiphe pulchra</name>
    <dbReference type="NCBI Taxonomy" id="225359"/>
    <lineage>
        <taxon>Eukaryota</taxon>
        <taxon>Fungi</taxon>
        <taxon>Dikarya</taxon>
        <taxon>Ascomycota</taxon>
        <taxon>Pezizomycotina</taxon>
        <taxon>Leotiomycetes</taxon>
        <taxon>Erysiphales</taxon>
        <taxon>Erysiphaceae</taxon>
        <taxon>Erysiphe</taxon>
    </lineage>
</organism>
<keyword evidence="5" id="KW-1185">Reference proteome</keyword>
<dbReference type="PANTHER" id="PTHR28063:SF1">
    <property type="entry name" value="RNA POLYMERASE II NUCLEAR LOCALIZATION PROTEIN IWR1"/>
    <property type="match status" value="1"/>
</dbReference>
<name>A0A2S4PUZ8_9PEZI</name>
<sequence length="408" mass="47303">MILPPEEIKIKRKRTDEPVDILHIQEPLGKKRRCVVDYVFCRQLKAVATTAQVISQTIPTIQVSTNSEQKSKNFLNSNDVTKPRHFHIYRPTTIQTPNTESLSRKRKADTIFVERRFSSIRKPRLEEKSVPSPVYSIDIKTNLCQTKKISGPSSHSQKLTSKVQSPAPLRNVRLPSGDIIPWDVTSEKLIAEMQAYTLSEINKSIAKSKKKKCFSEISDPHALETSPTTERKKNTRFKPKTPALRYKDRHQNQVHTDSDNDYEIEAYESMEDEDGNEDWVVEKYLRMPIEDAQTENCDNFGFLVLDSQAEIEEFFQDDASSVEEDEEDEDENAENHYTADYPEDEIELDDEFDLNAYNYTNDIDEFEVDALSDDDIDEKRKYPWKQKPWIGALNNLNYNNDSDEDEDS</sequence>
<evidence type="ECO:0000259" key="3">
    <source>
        <dbReference type="Pfam" id="PF08574"/>
    </source>
</evidence>
<evidence type="ECO:0000256" key="1">
    <source>
        <dbReference type="ARBA" id="ARBA00010218"/>
    </source>
</evidence>
<comment type="caution">
    <text evidence="4">The sequence shown here is derived from an EMBL/GenBank/DDBJ whole genome shotgun (WGS) entry which is preliminary data.</text>
</comment>
<proteinExistence type="inferred from homology"/>
<dbReference type="GO" id="GO:0006606">
    <property type="term" value="P:protein import into nucleus"/>
    <property type="evidence" value="ECO:0007669"/>
    <property type="project" value="InterPro"/>
</dbReference>
<dbReference type="OrthoDB" id="6255506at2759"/>
<dbReference type="GO" id="GO:0005737">
    <property type="term" value="C:cytoplasm"/>
    <property type="evidence" value="ECO:0007669"/>
    <property type="project" value="TreeGrafter"/>
</dbReference>
<feature type="compositionally biased region" description="Acidic residues" evidence="2">
    <location>
        <begin position="318"/>
        <end position="332"/>
    </location>
</feature>
<dbReference type="EMBL" id="PEDP01000488">
    <property type="protein sequence ID" value="POS85824.1"/>
    <property type="molecule type" value="Genomic_DNA"/>
</dbReference>
<evidence type="ECO:0000256" key="2">
    <source>
        <dbReference type="SAM" id="MobiDB-lite"/>
    </source>
</evidence>
<gene>
    <name evidence="4" type="ORF">EPUL_003364</name>
</gene>
<comment type="similarity">
    <text evidence="1">Belongs to the IWR1/SLC7A6OS family.</text>
</comment>